<dbReference type="Proteomes" id="UP001582793">
    <property type="component" value="Unassembled WGS sequence"/>
</dbReference>
<name>A0ABV5CYK8_9ACTN</name>
<keyword evidence="2" id="KW-1185">Reference proteome</keyword>
<protein>
    <submittedName>
        <fullName evidence="1">DUF2795 domain-containing protein</fullName>
    </submittedName>
</protein>
<organism evidence="1 2">
    <name type="scientific">Polymorphospora lycopeni</name>
    <dbReference type="NCBI Taxonomy" id="3140240"/>
    <lineage>
        <taxon>Bacteria</taxon>
        <taxon>Bacillati</taxon>
        <taxon>Actinomycetota</taxon>
        <taxon>Actinomycetes</taxon>
        <taxon>Micromonosporales</taxon>
        <taxon>Micromonosporaceae</taxon>
        <taxon>Polymorphospora</taxon>
    </lineage>
</organism>
<evidence type="ECO:0000313" key="1">
    <source>
        <dbReference type="EMBL" id="MFB6397088.1"/>
    </source>
</evidence>
<dbReference type="RefSeq" id="WP_364218316.1">
    <property type="nucleotide sequence ID" value="NZ_JBCGDC010000122.1"/>
</dbReference>
<dbReference type="InterPro" id="IPR021527">
    <property type="entry name" value="DUF2795"/>
</dbReference>
<dbReference type="EMBL" id="JBCGDC010000122">
    <property type="protein sequence ID" value="MFB6397088.1"/>
    <property type="molecule type" value="Genomic_DNA"/>
</dbReference>
<reference evidence="1 2" key="1">
    <citation type="submission" date="2024-04" db="EMBL/GenBank/DDBJ databases">
        <title>Polymorphospora sp. isolated from Baiyangdian Lake in Xiong'an New Area.</title>
        <authorList>
            <person name="Zhang X."/>
            <person name="Liu J."/>
        </authorList>
    </citation>
    <scope>NUCLEOTIDE SEQUENCE [LARGE SCALE GENOMIC DNA]</scope>
    <source>
        <strain evidence="1 2">2-325</strain>
    </source>
</reference>
<gene>
    <name evidence="1" type="ORF">AAFH96_28880</name>
</gene>
<evidence type="ECO:0000313" key="2">
    <source>
        <dbReference type="Proteomes" id="UP001582793"/>
    </source>
</evidence>
<accession>A0ABV5CYK8</accession>
<dbReference type="Pfam" id="PF11387">
    <property type="entry name" value="DUF2795"/>
    <property type="match status" value="1"/>
</dbReference>
<sequence length="63" mass="6904">MTSQQLPWEEQLSGLDYPVSKEDLIRRAQESGADTKTMQALRSLPVDRFGSAAEVTGALGPLR</sequence>
<comment type="caution">
    <text evidence="1">The sequence shown here is derived from an EMBL/GenBank/DDBJ whole genome shotgun (WGS) entry which is preliminary data.</text>
</comment>
<proteinExistence type="predicted"/>